<keyword evidence="8" id="KW-1185">Reference proteome</keyword>
<dbReference type="STRING" id="1703345.A3860_10670"/>
<dbReference type="EMBL" id="LVYD01000124">
    <property type="protein sequence ID" value="OQP57023.1"/>
    <property type="molecule type" value="Genomic_DNA"/>
</dbReference>
<dbReference type="GO" id="GO:0016020">
    <property type="term" value="C:membrane"/>
    <property type="evidence" value="ECO:0007669"/>
    <property type="project" value="UniProtKB-SubCell"/>
</dbReference>
<gene>
    <name evidence="7" type="ORF">A3860_10670</name>
</gene>
<evidence type="ECO:0000313" key="7">
    <source>
        <dbReference type="EMBL" id="OQP57023.1"/>
    </source>
</evidence>
<evidence type="ECO:0000256" key="1">
    <source>
        <dbReference type="ARBA" id="ARBA00004141"/>
    </source>
</evidence>
<dbReference type="PANTHER" id="PTHR38480">
    <property type="entry name" value="SLR0254 PROTEIN"/>
    <property type="match status" value="1"/>
</dbReference>
<evidence type="ECO:0000259" key="6">
    <source>
        <dbReference type="Pfam" id="PF06271"/>
    </source>
</evidence>
<dbReference type="OrthoDB" id="200257at2"/>
<keyword evidence="2 5" id="KW-0812">Transmembrane</keyword>
<sequence length="153" mass="17148">MEDILNDFYDSPVPASRLKRWLASFIDYLFCFLLTGIIQYFLDGRPIHGEIGMFDLEGLVRIGMLLIPWLLLLPGIETINDGKTFGKAFFKIKAIKSDGSKIDFGRSIVRHLLDCIDFLPLAGILGLALTTNNKKAQRLGDRVAQTMVIDASK</sequence>
<evidence type="ECO:0000313" key="8">
    <source>
        <dbReference type="Proteomes" id="UP000192796"/>
    </source>
</evidence>
<keyword evidence="3 5" id="KW-1133">Transmembrane helix</keyword>
<dbReference type="AlphaFoldDB" id="A0A1V9FF84"/>
<dbReference type="RefSeq" id="WP_081155987.1">
    <property type="nucleotide sequence ID" value="NZ_LVYD01000124.1"/>
</dbReference>
<feature type="transmembrane region" description="Helical" evidence="5">
    <location>
        <begin position="62"/>
        <end position="79"/>
    </location>
</feature>
<proteinExistence type="predicted"/>
<name>A0A1V9FF84_9BACT</name>
<feature type="transmembrane region" description="Helical" evidence="5">
    <location>
        <begin position="21"/>
        <end position="42"/>
    </location>
</feature>
<keyword evidence="4 5" id="KW-0472">Membrane</keyword>
<comment type="subcellular location">
    <subcellularLocation>
        <location evidence="1">Membrane</location>
        <topology evidence="1">Multi-pass membrane protein</topology>
    </subcellularLocation>
</comment>
<evidence type="ECO:0000256" key="5">
    <source>
        <dbReference type="SAM" id="Phobius"/>
    </source>
</evidence>
<feature type="domain" description="RDD" evidence="6">
    <location>
        <begin position="15"/>
        <end position="144"/>
    </location>
</feature>
<dbReference type="Pfam" id="PF06271">
    <property type="entry name" value="RDD"/>
    <property type="match status" value="1"/>
</dbReference>
<dbReference type="PANTHER" id="PTHR38480:SF1">
    <property type="entry name" value="SLR0254 PROTEIN"/>
    <property type="match status" value="1"/>
</dbReference>
<accession>A0A1V9FF84</accession>
<dbReference type="Proteomes" id="UP000192796">
    <property type="component" value="Unassembled WGS sequence"/>
</dbReference>
<organism evidence="7 8">
    <name type="scientific">Niastella vici</name>
    <dbReference type="NCBI Taxonomy" id="1703345"/>
    <lineage>
        <taxon>Bacteria</taxon>
        <taxon>Pseudomonadati</taxon>
        <taxon>Bacteroidota</taxon>
        <taxon>Chitinophagia</taxon>
        <taxon>Chitinophagales</taxon>
        <taxon>Chitinophagaceae</taxon>
        <taxon>Niastella</taxon>
    </lineage>
</organism>
<comment type="caution">
    <text evidence="7">The sequence shown here is derived from an EMBL/GenBank/DDBJ whole genome shotgun (WGS) entry which is preliminary data.</text>
</comment>
<protein>
    <recommendedName>
        <fullName evidence="6">RDD domain-containing protein</fullName>
    </recommendedName>
</protein>
<reference evidence="7 8" key="1">
    <citation type="submission" date="2016-03" db="EMBL/GenBank/DDBJ databases">
        <title>Niastella vici sp. nov., isolated from farmland soil.</title>
        <authorList>
            <person name="Chen L."/>
            <person name="Wang D."/>
            <person name="Yang S."/>
            <person name="Wang G."/>
        </authorList>
    </citation>
    <scope>NUCLEOTIDE SEQUENCE [LARGE SCALE GENOMIC DNA]</scope>
    <source>
        <strain evidence="7 8">DJ57</strain>
    </source>
</reference>
<dbReference type="InterPro" id="IPR010432">
    <property type="entry name" value="RDD"/>
</dbReference>
<evidence type="ECO:0000256" key="2">
    <source>
        <dbReference type="ARBA" id="ARBA00022692"/>
    </source>
</evidence>
<evidence type="ECO:0000256" key="4">
    <source>
        <dbReference type="ARBA" id="ARBA00023136"/>
    </source>
</evidence>
<evidence type="ECO:0000256" key="3">
    <source>
        <dbReference type="ARBA" id="ARBA00022989"/>
    </source>
</evidence>